<evidence type="ECO:0000313" key="7">
    <source>
        <dbReference type="EMBL" id="KAL3760931.1"/>
    </source>
</evidence>
<dbReference type="InterPro" id="IPR036388">
    <property type="entry name" value="WH-like_DNA-bd_sf"/>
</dbReference>
<dbReference type="Proteomes" id="UP001530293">
    <property type="component" value="Unassembled WGS sequence"/>
</dbReference>
<proteinExistence type="predicted"/>
<feature type="compositionally biased region" description="Polar residues" evidence="4">
    <location>
        <begin position="665"/>
        <end position="675"/>
    </location>
</feature>
<organism evidence="7 8">
    <name type="scientific">Discostella pseudostelligera</name>
    <dbReference type="NCBI Taxonomy" id="259834"/>
    <lineage>
        <taxon>Eukaryota</taxon>
        <taxon>Sar</taxon>
        <taxon>Stramenopiles</taxon>
        <taxon>Ochrophyta</taxon>
        <taxon>Bacillariophyta</taxon>
        <taxon>Coscinodiscophyceae</taxon>
        <taxon>Thalassiosirophycidae</taxon>
        <taxon>Stephanodiscales</taxon>
        <taxon>Stephanodiscaceae</taxon>
        <taxon>Discostella</taxon>
    </lineage>
</organism>
<feature type="compositionally biased region" description="Acidic residues" evidence="4">
    <location>
        <begin position="688"/>
        <end position="710"/>
    </location>
</feature>
<dbReference type="InterPro" id="IPR032451">
    <property type="entry name" value="SMARCC_C"/>
</dbReference>
<reference evidence="7 8" key="1">
    <citation type="submission" date="2024-10" db="EMBL/GenBank/DDBJ databases">
        <title>Updated reference genomes for cyclostephanoid diatoms.</title>
        <authorList>
            <person name="Roberts W.R."/>
            <person name="Alverson A.J."/>
        </authorList>
    </citation>
    <scope>NUCLEOTIDE SEQUENCE [LARGE SCALE GENOMIC DNA]</scope>
    <source>
        <strain evidence="7 8">AJA232-27</strain>
    </source>
</reference>
<sequence length="1199" mass="130296">MTFQSLTYSGQYPPLHPRSSTDIASFTNLHASLRTVPELSKEGDKILNEEMLAKFVDGVVRFQRDHLGRKSKSKYWPTVALPSPIFADRSSYPTGPLGIAILSAFRIKQVSQWRNFNMDNPKLFDDNIAIIKKMEEDLRNRGYLRRPVIYFDTSVERMGGGGSSSKGGEIQRLTKIALRFGARVVTDNKDMSDVTHIVAYDPEEHDATEVIEEELKIAAAAGNIGGLLRKDGEDGATGGEDEDIWSSEKKYLKTLTVVDVPIDDDDDDDASSASTPSGARKATKKMALVHWWYHPSSYDEWMPAEDVDVGGDLDAEDPHPGIPGGPCVVACKFVRDVEKFNEWGVESDYAIADYERKIDYILLRKKNENAISTSASSKKSSKNKRVAASKAEPSYSEASDDIEDGHAAKKRRVDDAIIIDGGATAATSASSQSKKSKTKSSSNPTPSPSSIIHSQSRQSSERRLGTGMNPRRILTGIRGSRNEVIRRTVYDGALRVEDEPYKIIKEAMADYLLGSDVRSINSSSNNFITPLPTLSARPEWRKLLPLTGFIRPSVHTSLKCMTVTELTLAEESPSDDMDTDISLMAPTIAKNVTVPILISPEVDGVDIERGGVEGDEPLTIRGGGLEEEESGDFTAPQQQEEEAEGCDPSAPEEGERDEEVVTQPPVENSEQTVMSGNDELETNSAANDAEDMQVEPTEDAVEETATEDIQDATTEHRGDDISKETSSEVNQEVDATATSADGGAVDLSVAAEETNVIADEETKTPESMEVESPEVSTDEKAPLAQDEAAVEQPPEVTAAATTATVTQTTTSSATPMDASQGSTDTLPTAAVTDVVSSTNVATATSTAVVSNSPAVCQVISLPPNTQLSNSLYRPISTSAEEDSSRTIARPSWYHATKASDFEKRTLPEWFNSSAPHRTEATYISTRETILNLAKCNTQLYITTTAIRRSVPGDAGSLLRLHKFLMDWGLLNAGQIGETAPSDAVLRGVHAVGGSLAKLKRKHSQAQQHSVSWTAARMHALEISVVKHTSKKADDGTNQLTIIVDWDAVAEDLGEGVSASDCQLAFLNPPTEDDVKFAVGALPSNNNWSLSQFLEGVRPEVLKAAVEASLQFTDDITEVRKASIVAALASVAAEKGAQIESEIESTLMDIVDQRLQRLENRVAILDDVEALLEAERVSLELERRDMYTTRCRHWFGDGSS</sequence>
<dbReference type="InterPro" id="IPR049898">
    <property type="entry name" value="MARR_BRCT_CHROMO"/>
</dbReference>
<evidence type="ECO:0000256" key="4">
    <source>
        <dbReference type="SAM" id="MobiDB-lite"/>
    </source>
</evidence>
<feature type="domain" description="Chromo" evidence="6">
    <location>
        <begin position="1"/>
        <end position="368"/>
    </location>
</feature>
<feature type="coiled-coil region" evidence="3">
    <location>
        <begin position="1147"/>
        <end position="1174"/>
    </location>
</feature>
<feature type="compositionally biased region" description="Low complexity" evidence="4">
    <location>
        <begin position="791"/>
        <end position="814"/>
    </location>
</feature>
<feature type="region of interest" description="Disordered" evidence="4">
    <location>
        <begin position="371"/>
        <end position="403"/>
    </location>
</feature>
<dbReference type="Pfam" id="PF16495">
    <property type="entry name" value="SWIRM-assoc_1"/>
    <property type="match status" value="1"/>
</dbReference>
<keyword evidence="2" id="KW-0804">Transcription</keyword>
<feature type="compositionally biased region" description="Low complexity" evidence="4">
    <location>
        <begin position="424"/>
        <end position="458"/>
    </location>
</feature>
<dbReference type="InterPro" id="IPR007526">
    <property type="entry name" value="SWIRM"/>
</dbReference>
<accession>A0ABD3MDS4</accession>
<dbReference type="Pfam" id="PF16496">
    <property type="entry name" value="SWIRM-assoc_2"/>
    <property type="match status" value="1"/>
</dbReference>
<dbReference type="Gene3D" id="1.10.10.10">
    <property type="entry name" value="Winged helix-like DNA-binding domain superfamily/Winged helix DNA-binding domain"/>
    <property type="match status" value="1"/>
</dbReference>
<dbReference type="EMBL" id="JALLBG020000168">
    <property type="protein sequence ID" value="KAL3760931.1"/>
    <property type="molecule type" value="Genomic_DNA"/>
</dbReference>
<keyword evidence="8" id="KW-1185">Reference proteome</keyword>
<dbReference type="Pfam" id="PF04433">
    <property type="entry name" value="SWIRM"/>
    <property type="match status" value="1"/>
</dbReference>
<feature type="region of interest" description="Disordered" evidence="4">
    <location>
        <begin position="424"/>
        <end position="473"/>
    </location>
</feature>
<protein>
    <recommendedName>
        <fullName evidence="9">SWIRM domain-containing protein</fullName>
    </recommendedName>
</protein>
<evidence type="ECO:0008006" key="9">
    <source>
        <dbReference type="Google" id="ProtNLM"/>
    </source>
</evidence>
<feature type="compositionally biased region" description="Acidic residues" evidence="4">
    <location>
        <begin position="639"/>
        <end position="660"/>
    </location>
</feature>
<evidence type="ECO:0000259" key="6">
    <source>
        <dbReference type="PROSITE" id="PS52032"/>
    </source>
</evidence>
<evidence type="ECO:0000256" key="3">
    <source>
        <dbReference type="SAM" id="Coils"/>
    </source>
</evidence>
<keyword evidence="1" id="KW-0805">Transcription regulation</keyword>
<dbReference type="SUPFAM" id="SSF46689">
    <property type="entry name" value="Homeodomain-like"/>
    <property type="match status" value="1"/>
</dbReference>
<keyword evidence="3" id="KW-0175">Coiled coil</keyword>
<dbReference type="InterPro" id="IPR032450">
    <property type="entry name" value="SMARCC_N"/>
</dbReference>
<feature type="domain" description="SWIRM" evidence="5">
    <location>
        <begin position="884"/>
        <end position="981"/>
    </location>
</feature>
<evidence type="ECO:0000313" key="8">
    <source>
        <dbReference type="Proteomes" id="UP001530293"/>
    </source>
</evidence>
<evidence type="ECO:0000259" key="5">
    <source>
        <dbReference type="PROSITE" id="PS50934"/>
    </source>
</evidence>
<feature type="region of interest" description="Disordered" evidence="4">
    <location>
        <begin position="607"/>
        <end position="824"/>
    </location>
</feature>
<dbReference type="PROSITE" id="PS50934">
    <property type="entry name" value="SWIRM"/>
    <property type="match status" value="1"/>
</dbReference>
<comment type="caution">
    <text evidence="7">The sequence shown here is derived from an EMBL/GenBank/DDBJ whole genome shotgun (WGS) entry which is preliminary data.</text>
</comment>
<dbReference type="AlphaFoldDB" id="A0ABD3MDS4"/>
<gene>
    <name evidence="7" type="ORF">ACHAWU_009610</name>
</gene>
<feature type="compositionally biased region" description="Basic and acidic residues" evidence="4">
    <location>
        <begin position="713"/>
        <end position="726"/>
    </location>
</feature>
<evidence type="ECO:0000256" key="1">
    <source>
        <dbReference type="ARBA" id="ARBA00023015"/>
    </source>
</evidence>
<dbReference type="PROSITE" id="PS52032">
    <property type="entry name" value="MARR_BRCT_CHROMO"/>
    <property type="match status" value="1"/>
</dbReference>
<dbReference type="InterPro" id="IPR009057">
    <property type="entry name" value="Homeodomain-like_sf"/>
</dbReference>
<evidence type="ECO:0000256" key="2">
    <source>
        <dbReference type="ARBA" id="ARBA00023163"/>
    </source>
</evidence>
<name>A0ABD3MDS4_9STRA</name>